<dbReference type="SUPFAM" id="SSF52833">
    <property type="entry name" value="Thioredoxin-like"/>
    <property type="match status" value="1"/>
</dbReference>
<evidence type="ECO:0000313" key="2">
    <source>
        <dbReference type="EMBL" id="DAF42544.1"/>
    </source>
</evidence>
<accession>A0A8S5RV96</accession>
<dbReference type="EMBL" id="BK032497">
    <property type="protein sequence ID" value="DAF42544.1"/>
    <property type="molecule type" value="Genomic_DNA"/>
</dbReference>
<evidence type="ECO:0000259" key="1">
    <source>
        <dbReference type="Pfam" id="PF00462"/>
    </source>
</evidence>
<proteinExistence type="predicted"/>
<sequence>MAITVYGKQNCKQCEFTKKFLDSKHASFVYEDLTNDIDKQIALKEKYNVEKMSLPFVVTDTATWSGFQPDKLAKAIK</sequence>
<dbReference type="CDD" id="cd02976">
    <property type="entry name" value="NrdH"/>
    <property type="match status" value="1"/>
</dbReference>
<dbReference type="InterPro" id="IPR002109">
    <property type="entry name" value="Glutaredoxin"/>
</dbReference>
<dbReference type="Pfam" id="PF00462">
    <property type="entry name" value="Glutaredoxin"/>
    <property type="match status" value="1"/>
</dbReference>
<feature type="domain" description="Glutaredoxin" evidence="1">
    <location>
        <begin position="3"/>
        <end position="59"/>
    </location>
</feature>
<dbReference type="Gene3D" id="3.40.30.10">
    <property type="entry name" value="Glutaredoxin"/>
    <property type="match status" value="1"/>
</dbReference>
<name>A0A8S5RV96_9CAUD</name>
<organism evidence="2">
    <name type="scientific">Siphoviridae sp. ctHip2</name>
    <dbReference type="NCBI Taxonomy" id="2827830"/>
    <lineage>
        <taxon>Viruses</taxon>
        <taxon>Duplodnaviria</taxon>
        <taxon>Heunggongvirae</taxon>
        <taxon>Uroviricota</taxon>
        <taxon>Caudoviricetes</taxon>
    </lineage>
</organism>
<dbReference type="InterPro" id="IPR036249">
    <property type="entry name" value="Thioredoxin-like_sf"/>
</dbReference>
<dbReference type="PROSITE" id="PS51354">
    <property type="entry name" value="GLUTAREDOXIN_2"/>
    <property type="match status" value="1"/>
</dbReference>
<reference evidence="2" key="1">
    <citation type="journal article" date="2021" name="Proc. Natl. Acad. Sci. U.S.A.">
        <title>A Catalog of Tens of Thousands of Viruses from Human Metagenomes Reveals Hidden Associations with Chronic Diseases.</title>
        <authorList>
            <person name="Tisza M.J."/>
            <person name="Buck C.B."/>
        </authorList>
    </citation>
    <scope>NUCLEOTIDE SEQUENCE</scope>
    <source>
        <strain evidence="2">CtHip2</strain>
    </source>
</reference>
<protein>
    <submittedName>
        <fullName evidence="2">NrdH</fullName>
    </submittedName>
</protein>